<reference evidence="1" key="1">
    <citation type="submission" date="2023-03" db="EMBL/GenBank/DDBJ databases">
        <authorList>
            <person name="Shen W."/>
            <person name="Cai J."/>
        </authorList>
    </citation>
    <scope>NUCLEOTIDE SEQUENCE</scope>
    <source>
        <strain evidence="1">P55-2</strain>
    </source>
</reference>
<organism evidence="1 2">
    <name type="scientific">Enterococcus dongliensis</name>
    <dbReference type="NCBI Taxonomy" id="2559925"/>
    <lineage>
        <taxon>Bacteria</taxon>
        <taxon>Bacillati</taxon>
        <taxon>Bacillota</taxon>
        <taxon>Bacilli</taxon>
        <taxon>Lactobacillales</taxon>
        <taxon>Enterococcaceae</taxon>
        <taxon>Enterococcus</taxon>
    </lineage>
</organism>
<dbReference type="SUPFAM" id="SSF46785">
    <property type="entry name" value="Winged helix' DNA-binding domain"/>
    <property type="match status" value="1"/>
</dbReference>
<sequence>MSIEQLRYNILKETKNKNSEKFSPSYFSALEEEFEDALDFLKTEEYISGGTFGADGLYKSTYKFLRITEKGEQYLKENSNLSKAYNLFLKVKGLII</sequence>
<dbReference type="RefSeq" id="WP_311800862.1">
    <property type="nucleotide sequence ID" value="NZ_JARPYS010000011.1"/>
</dbReference>
<proteinExistence type="predicted"/>
<dbReference type="Pfam" id="PF09639">
    <property type="entry name" value="YjcQ"/>
    <property type="match status" value="1"/>
</dbReference>
<comment type="caution">
    <text evidence="1">The sequence shown here is derived from an EMBL/GenBank/DDBJ whole genome shotgun (WGS) entry which is preliminary data.</text>
</comment>
<dbReference type="Gene3D" id="1.10.10.10">
    <property type="entry name" value="Winged helix-like DNA-binding domain superfamily/Winged helix DNA-binding domain"/>
    <property type="match status" value="1"/>
</dbReference>
<protein>
    <submittedName>
        <fullName evidence="1">YjcQ family protein</fullName>
    </submittedName>
</protein>
<dbReference type="InterPro" id="IPR036388">
    <property type="entry name" value="WH-like_DNA-bd_sf"/>
</dbReference>
<dbReference type="InterPro" id="IPR036390">
    <property type="entry name" value="WH_DNA-bd_sf"/>
</dbReference>
<dbReference type="InterPro" id="IPR018597">
    <property type="entry name" value="Phage_Tuc2009_YjcQ"/>
</dbReference>
<gene>
    <name evidence="1" type="ORF">P7D36_09165</name>
</gene>
<evidence type="ECO:0000313" key="1">
    <source>
        <dbReference type="EMBL" id="MDT2637660.1"/>
    </source>
</evidence>
<name>A0AAW8TNM0_9ENTE</name>
<dbReference type="Proteomes" id="UP001245561">
    <property type="component" value="Unassembled WGS sequence"/>
</dbReference>
<evidence type="ECO:0000313" key="2">
    <source>
        <dbReference type="Proteomes" id="UP001245561"/>
    </source>
</evidence>
<dbReference type="EMBL" id="JARPYT010000012">
    <property type="protein sequence ID" value="MDT2637660.1"/>
    <property type="molecule type" value="Genomic_DNA"/>
</dbReference>
<accession>A0AAW8TNM0</accession>
<dbReference type="AlphaFoldDB" id="A0AAW8TNM0"/>